<dbReference type="STRING" id="551996.SAMN05192573_103203"/>
<organism evidence="1 2">
    <name type="scientific">Mucilaginibacter gossypii</name>
    <dbReference type="NCBI Taxonomy" id="551996"/>
    <lineage>
        <taxon>Bacteria</taxon>
        <taxon>Pseudomonadati</taxon>
        <taxon>Bacteroidota</taxon>
        <taxon>Sphingobacteriia</taxon>
        <taxon>Sphingobacteriales</taxon>
        <taxon>Sphingobacteriaceae</taxon>
        <taxon>Mucilaginibacter</taxon>
    </lineage>
</organism>
<dbReference type="EMBL" id="FNCG01000003">
    <property type="protein sequence ID" value="SDG36266.1"/>
    <property type="molecule type" value="Genomic_DNA"/>
</dbReference>
<accession>A0A1G7TLQ2</accession>
<evidence type="ECO:0000313" key="1">
    <source>
        <dbReference type="EMBL" id="SDG36266.1"/>
    </source>
</evidence>
<keyword evidence="2" id="KW-1185">Reference proteome</keyword>
<protein>
    <submittedName>
        <fullName evidence="1">Uncharacterized protein</fullName>
    </submittedName>
</protein>
<sequence length="93" mass="10935">MQELLVKTYLKSEVKAWLKYRDGSREVVKIVPNTGQKHAVQCYEIYTAYDQPPVYMGRILFDAKGYWIYDGDVLQPGEQEQLAHFITTYVERI</sequence>
<name>A0A1G7TLQ2_9SPHI</name>
<dbReference type="RefSeq" id="WP_143020710.1">
    <property type="nucleotide sequence ID" value="NZ_FNCG01000003.1"/>
</dbReference>
<evidence type="ECO:0000313" key="2">
    <source>
        <dbReference type="Proteomes" id="UP000199705"/>
    </source>
</evidence>
<proteinExistence type="predicted"/>
<reference evidence="2" key="1">
    <citation type="submission" date="2016-10" db="EMBL/GenBank/DDBJ databases">
        <authorList>
            <person name="Varghese N."/>
            <person name="Submissions S."/>
        </authorList>
    </citation>
    <scope>NUCLEOTIDE SEQUENCE [LARGE SCALE GENOMIC DNA]</scope>
    <source>
        <strain evidence="2">Gh-67</strain>
    </source>
</reference>
<dbReference type="Proteomes" id="UP000199705">
    <property type="component" value="Unassembled WGS sequence"/>
</dbReference>
<gene>
    <name evidence="1" type="ORF">SAMN05192573_103203</name>
</gene>
<dbReference type="AlphaFoldDB" id="A0A1G7TLQ2"/>
<dbReference type="OrthoDB" id="797316at2"/>